<dbReference type="EMBL" id="JARIHO010000065">
    <property type="protein sequence ID" value="KAJ7314750.1"/>
    <property type="molecule type" value="Genomic_DNA"/>
</dbReference>
<protein>
    <recommendedName>
        <fullName evidence="3">F-box domain-containing protein</fullName>
    </recommendedName>
</protein>
<organism evidence="1 2">
    <name type="scientific">Mycena albidolilacea</name>
    <dbReference type="NCBI Taxonomy" id="1033008"/>
    <lineage>
        <taxon>Eukaryota</taxon>
        <taxon>Fungi</taxon>
        <taxon>Dikarya</taxon>
        <taxon>Basidiomycota</taxon>
        <taxon>Agaricomycotina</taxon>
        <taxon>Agaricomycetes</taxon>
        <taxon>Agaricomycetidae</taxon>
        <taxon>Agaricales</taxon>
        <taxon>Marasmiineae</taxon>
        <taxon>Mycenaceae</taxon>
        <taxon>Mycena</taxon>
    </lineage>
</organism>
<evidence type="ECO:0000313" key="1">
    <source>
        <dbReference type="EMBL" id="KAJ7314750.1"/>
    </source>
</evidence>
<name>A0AAD6ZAP5_9AGAR</name>
<dbReference type="AlphaFoldDB" id="A0AAD6ZAP5"/>
<dbReference type="InterPro" id="IPR032675">
    <property type="entry name" value="LRR_dom_sf"/>
</dbReference>
<accession>A0AAD6ZAP5</accession>
<evidence type="ECO:0000313" key="2">
    <source>
        <dbReference type="Proteomes" id="UP001218218"/>
    </source>
</evidence>
<dbReference type="Proteomes" id="UP001218218">
    <property type="component" value="Unassembled WGS sequence"/>
</dbReference>
<reference evidence="1" key="1">
    <citation type="submission" date="2023-03" db="EMBL/GenBank/DDBJ databases">
        <title>Massive genome expansion in bonnet fungi (Mycena s.s.) driven by repeated elements and novel gene families across ecological guilds.</title>
        <authorList>
            <consortium name="Lawrence Berkeley National Laboratory"/>
            <person name="Harder C.B."/>
            <person name="Miyauchi S."/>
            <person name="Viragh M."/>
            <person name="Kuo A."/>
            <person name="Thoen E."/>
            <person name="Andreopoulos B."/>
            <person name="Lu D."/>
            <person name="Skrede I."/>
            <person name="Drula E."/>
            <person name="Henrissat B."/>
            <person name="Morin E."/>
            <person name="Kohler A."/>
            <person name="Barry K."/>
            <person name="LaButti K."/>
            <person name="Morin E."/>
            <person name="Salamov A."/>
            <person name="Lipzen A."/>
            <person name="Mereny Z."/>
            <person name="Hegedus B."/>
            <person name="Baldrian P."/>
            <person name="Stursova M."/>
            <person name="Weitz H."/>
            <person name="Taylor A."/>
            <person name="Grigoriev I.V."/>
            <person name="Nagy L.G."/>
            <person name="Martin F."/>
            <person name="Kauserud H."/>
        </authorList>
    </citation>
    <scope>NUCLEOTIDE SEQUENCE</scope>
    <source>
        <strain evidence="1">CBHHK002</strain>
    </source>
</reference>
<keyword evidence="2" id="KW-1185">Reference proteome</keyword>
<evidence type="ECO:0008006" key="3">
    <source>
        <dbReference type="Google" id="ProtNLM"/>
    </source>
</evidence>
<gene>
    <name evidence="1" type="ORF">DFH08DRAFT_821073</name>
</gene>
<comment type="caution">
    <text evidence="1">The sequence shown here is derived from an EMBL/GenBank/DDBJ whole genome shotgun (WGS) entry which is preliminary data.</text>
</comment>
<proteinExistence type="predicted"/>
<dbReference type="Gene3D" id="3.80.10.10">
    <property type="entry name" value="Ribonuclease Inhibitor"/>
    <property type="match status" value="1"/>
</dbReference>
<sequence length="462" mass="52116">MRACLDIPEIVIMVVSTLDAQFGAKELAALARTSTIFHESALDVLWRYPDTIINLIRCIPADLWETSTFAREIVSSDWDRFLKYAPRIRSLSWVYQDDPALITVYEFLAQAHPPTIYSQIWSTFRSKTTTIQPTCRLHLFSSFLGHGLFSVVIQGVNADSDYSERIQLWDFVRALPRVEVLDVRIVHSETLEYLGCPPSLRNLRTIIPALIPLPGVVERSMFSALRELSFRPEQQDSGGGEIGPLILEFMETEPPILSPHPGSFFRPLFVLSRLTVVEIQVPAGYDLEDAIVADLARAWPNLEQLGLCSRSNYQSHASSMPPNPSPICPGDPLPQNKLKCLNVSFSRAADACVAATAAFMSSVFSSLTEIMTDEGYLWEDGDTLGRTLHHHRWKKIEQSVLGPIGKRRGRGYRGARRQDIPVRRRDIGTYKTMHRFLLSHGSTLREQSLKSFEDSEGRAWSL</sequence>